<feature type="domain" description="BTB" evidence="1">
    <location>
        <begin position="6"/>
        <end position="64"/>
    </location>
</feature>
<dbReference type="PANTHER" id="PTHR24413">
    <property type="entry name" value="SPECKLE-TYPE POZ PROTEIN"/>
    <property type="match status" value="1"/>
</dbReference>
<dbReference type="SUPFAM" id="SSF54695">
    <property type="entry name" value="POZ domain"/>
    <property type="match status" value="1"/>
</dbReference>
<dbReference type="Proteomes" id="UP000887116">
    <property type="component" value="Unassembled WGS sequence"/>
</dbReference>
<protein>
    <submittedName>
        <fullName evidence="2">Tdpoz5</fullName>
    </submittedName>
</protein>
<reference evidence="2" key="1">
    <citation type="submission" date="2020-07" db="EMBL/GenBank/DDBJ databases">
        <title>Multicomponent nature underlies the extraordinary mechanical properties of spider dragline silk.</title>
        <authorList>
            <person name="Kono N."/>
            <person name="Nakamura H."/>
            <person name="Mori M."/>
            <person name="Yoshida Y."/>
            <person name="Ohtoshi R."/>
            <person name="Malay A.D."/>
            <person name="Moran D.A.P."/>
            <person name="Tomita M."/>
            <person name="Numata K."/>
            <person name="Arakawa K."/>
        </authorList>
    </citation>
    <scope>NUCLEOTIDE SEQUENCE</scope>
</reference>
<name>A0A8X6LNE2_TRICU</name>
<accession>A0A8X6LNE2</accession>
<dbReference type="InterPro" id="IPR011333">
    <property type="entry name" value="SKP1/BTB/POZ_sf"/>
</dbReference>
<keyword evidence="3" id="KW-1185">Reference proteome</keyword>
<evidence type="ECO:0000313" key="3">
    <source>
        <dbReference type="Proteomes" id="UP000887116"/>
    </source>
</evidence>
<dbReference type="OrthoDB" id="6437200at2759"/>
<dbReference type="InterPro" id="IPR000210">
    <property type="entry name" value="BTB/POZ_dom"/>
</dbReference>
<gene>
    <name evidence="2" type="primary">NCL1_48012</name>
    <name evidence="2" type="ORF">TNCT_277311</name>
</gene>
<dbReference type="AlphaFoldDB" id="A0A8X6LNE2"/>
<proteinExistence type="predicted"/>
<sequence>MKKTGDNEVYIPHIDASVLRAFMTYMYTGHIENLPDVQPGNLLHTADKYELEGLKIVDKDLLKSNTTAENVLQFLVLADLFACFRFERFCNGHYPRKMLRGFGFRKDEKMAYSGKIK</sequence>
<comment type="caution">
    <text evidence="2">The sequence shown here is derived from an EMBL/GenBank/DDBJ whole genome shotgun (WGS) entry which is preliminary data.</text>
</comment>
<dbReference type="Gene3D" id="3.30.710.10">
    <property type="entry name" value="Potassium Channel Kv1.1, Chain A"/>
    <property type="match status" value="1"/>
</dbReference>
<evidence type="ECO:0000313" key="2">
    <source>
        <dbReference type="EMBL" id="GFR17051.1"/>
    </source>
</evidence>
<evidence type="ECO:0000259" key="1">
    <source>
        <dbReference type="Pfam" id="PF00651"/>
    </source>
</evidence>
<dbReference type="Pfam" id="PF00651">
    <property type="entry name" value="BTB"/>
    <property type="match status" value="1"/>
</dbReference>
<dbReference type="EMBL" id="BMAO01027459">
    <property type="protein sequence ID" value="GFR17051.1"/>
    <property type="molecule type" value="Genomic_DNA"/>
</dbReference>
<organism evidence="2 3">
    <name type="scientific">Trichonephila clavata</name>
    <name type="common">Joro spider</name>
    <name type="synonym">Nephila clavata</name>
    <dbReference type="NCBI Taxonomy" id="2740835"/>
    <lineage>
        <taxon>Eukaryota</taxon>
        <taxon>Metazoa</taxon>
        <taxon>Ecdysozoa</taxon>
        <taxon>Arthropoda</taxon>
        <taxon>Chelicerata</taxon>
        <taxon>Arachnida</taxon>
        <taxon>Araneae</taxon>
        <taxon>Araneomorphae</taxon>
        <taxon>Entelegynae</taxon>
        <taxon>Araneoidea</taxon>
        <taxon>Nephilidae</taxon>
        <taxon>Trichonephila</taxon>
    </lineage>
</organism>